<evidence type="ECO:0000313" key="2">
    <source>
        <dbReference type="Proteomes" id="UP000004980"/>
    </source>
</evidence>
<comment type="caution">
    <text evidence="1">The sequence shown here is derived from an EMBL/GenBank/DDBJ whole genome shotgun (WGS) entry which is preliminary data.</text>
</comment>
<accession>A0ABN0F4D1</accession>
<evidence type="ECO:0000313" key="1">
    <source>
        <dbReference type="EMBL" id="EIM93472.1"/>
    </source>
</evidence>
<gene>
    <name evidence="1" type="ORF">WQE_49538</name>
</gene>
<proteinExistence type="predicted"/>
<name>A0ABN0F4D1_9BURK</name>
<organism evidence="1 2">
    <name type="scientific">Paraburkholderia hospita</name>
    <dbReference type="NCBI Taxonomy" id="169430"/>
    <lineage>
        <taxon>Bacteria</taxon>
        <taxon>Pseudomonadati</taxon>
        <taxon>Pseudomonadota</taxon>
        <taxon>Betaproteobacteria</taxon>
        <taxon>Burkholderiales</taxon>
        <taxon>Burkholderiaceae</taxon>
        <taxon>Paraburkholderia</taxon>
    </lineage>
</organism>
<protein>
    <submittedName>
        <fullName evidence="1">Uncharacterized protein</fullName>
    </submittedName>
</protein>
<reference evidence="1 2" key="1">
    <citation type="journal article" date="2012" name="J. Bacteriol.">
        <title>Draft Genome Sequence of the Soil Bacterium Burkholderia terrae Strain BS001, Which Interacts with Fungal Surface Structures.</title>
        <authorList>
            <person name="Nazir R."/>
            <person name="Hansen M.A."/>
            <person name="Sorensen S."/>
            <person name="van Elsas J.D."/>
        </authorList>
    </citation>
    <scope>NUCLEOTIDE SEQUENCE [LARGE SCALE GENOMIC DNA]</scope>
    <source>
        <strain evidence="1 2">BS001</strain>
    </source>
</reference>
<dbReference type="EMBL" id="AKAU01000313">
    <property type="protein sequence ID" value="EIM93472.1"/>
    <property type="molecule type" value="Genomic_DNA"/>
</dbReference>
<dbReference type="Proteomes" id="UP000004980">
    <property type="component" value="Unassembled WGS sequence"/>
</dbReference>
<keyword evidence="2" id="KW-1185">Reference proteome</keyword>
<sequence length="100" mass="11070">MAPFADPIERLVESAKAHCEAAFMKTGEHFFARHATCKCRFNMLNEFRESRGLGSSGLRIGLGRERAMARRVSISDMGSGCLNDGVMLPYKRGKSVMQKG</sequence>